<dbReference type="FunFam" id="1.10.10.60:FF:000016">
    <property type="entry name" value="Transcriptional activator Myb isoform A"/>
    <property type="match status" value="1"/>
</dbReference>
<feature type="domain" description="Myb-like" evidence="8">
    <location>
        <begin position="131"/>
        <end position="181"/>
    </location>
</feature>
<evidence type="ECO:0000256" key="2">
    <source>
        <dbReference type="ARBA" id="ARBA00022737"/>
    </source>
</evidence>
<dbReference type="Pfam" id="PF13921">
    <property type="entry name" value="Myb_DNA-bind_6"/>
    <property type="match status" value="2"/>
</dbReference>
<feature type="compositionally biased region" description="Pro residues" evidence="7">
    <location>
        <begin position="557"/>
        <end position="573"/>
    </location>
</feature>
<evidence type="ECO:0000259" key="8">
    <source>
        <dbReference type="PROSITE" id="PS50090"/>
    </source>
</evidence>
<dbReference type="GO" id="GO:0001006">
    <property type="term" value="F:RNA polymerase III type 3 promoter sequence-specific DNA binding"/>
    <property type="evidence" value="ECO:0007669"/>
    <property type="project" value="TreeGrafter"/>
</dbReference>
<feature type="domain" description="HTH myb-type" evidence="10">
    <location>
        <begin position="429"/>
        <end position="478"/>
    </location>
</feature>
<keyword evidence="6" id="KW-0539">Nucleus</keyword>
<keyword evidence="2" id="KW-0677">Repeat</keyword>
<dbReference type="InterPro" id="IPR017930">
    <property type="entry name" value="Myb_dom"/>
</dbReference>
<feature type="domain" description="HTH myb-type" evidence="10">
    <location>
        <begin position="142"/>
        <end position="185"/>
    </location>
</feature>
<dbReference type="GO" id="GO:0042796">
    <property type="term" value="P:snRNA transcription by RNA polymerase III"/>
    <property type="evidence" value="ECO:0007669"/>
    <property type="project" value="TreeGrafter"/>
</dbReference>
<evidence type="ECO:0000256" key="4">
    <source>
        <dbReference type="ARBA" id="ARBA00023125"/>
    </source>
</evidence>
<feature type="region of interest" description="Disordered" evidence="7">
    <location>
        <begin position="1"/>
        <end position="38"/>
    </location>
</feature>
<dbReference type="SUPFAM" id="SSF46689">
    <property type="entry name" value="Homeodomain-like"/>
    <property type="match status" value="3"/>
</dbReference>
<feature type="domain" description="Myb-like" evidence="8">
    <location>
        <begin position="33"/>
        <end position="78"/>
    </location>
</feature>
<dbReference type="SMART" id="SM00717">
    <property type="entry name" value="SANT"/>
    <property type="match status" value="5"/>
</dbReference>
<evidence type="ECO:0000259" key="9">
    <source>
        <dbReference type="PROSITE" id="PS51293"/>
    </source>
</evidence>
<feature type="domain" description="HTH myb-type" evidence="10">
    <location>
        <begin position="34"/>
        <end position="78"/>
    </location>
</feature>
<dbReference type="AlphaFoldDB" id="A0A1W0AB60"/>
<name>A0A1W0AB60_9STRA</name>
<dbReference type="PROSITE" id="PS50090">
    <property type="entry name" value="MYB_LIKE"/>
    <property type="match status" value="5"/>
</dbReference>
<comment type="caution">
    <text evidence="11">The sequence shown here is derived from an EMBL/GenBank/DDBJ whole genome shotgun (WGS) entry which is preliminary data.</text>
</comment>
<dbReference type="OrthoDB" id="2143914at2759"/>
<dbReference type="PANTHER" id="PTHR46621:SF1">
    <property type="entry name" value="SNRNA-ACTIVATING PROTEIN COMPLEX SUBUNIT 4"/>
    <property type="match status" value="1"/>
</dbReference>
<evidence type="ECO:0000256" key="1">
    <source>
        <dbReference type="ARBA" id="ARBA00004123"/>
    </source>
</evidence>
<dbReference type="PROSITE" id="PS51293">
    <property type="entry name" value="SANT"/>
    <property type="match status" value="1"/>
</dbReference>
<dbReference type="GO" id="GO:0042795">
    <property type="term" value="P:snRNA transcription by RNA polymerase II"/>
    <property type="evidence" value="ECO:0007669"/>
    <property type="project" value="TreeGrafter"/>
</dbReference>
<evidence type="ECO:0000256" key="7">
    <source>
        <dbReference type="SAM" id="MobiDB-lite"/>
    </source>
</evidence>
<feature type="domain" description="Myb-like" evidence="8">
    <location>
        <begin position="79"/>
        <end position="130"/>
    </location>
</feature>
<dbReference type="GO" id="GO:0005634">
    <property type="term" value="C:nucleus"/>
    <property type="evidence" value="ECO:0007669"/>
    <property type="project" value="UniProtKB-SubCell"/>
</dbReference>
<feature type="domain" description="Myb-like" evidence="8">
    <location>
        <begin position="429"/>
        <end position="474"/>
    </location>
</feature>
<dbReference type="PANTHER" id="PTHR46621">
    <property type="entry name" value="SNRNA-ACTIVATING PROTEIN COMPLEX SUBUNIT 4"/>
    <property type="match status" value="1"/>
</dbReference>
<organism evidence="11 12">
    <name type="scientific">Thraustotheca clavata</name>
    <dbReference type="NCBI Taxonomy" id="74557"/>
    <lineage>
        <taxon>Eukaryota</taxon>
        <taxon>Sar</taxon>
        <taxon>Stramenopiles</taxon>
        <taxon>Oomycota</taxon>
        <taxon>Saprolegniomycetes</taxon>
        <taxon>Saprolegniales</taxon>
        <taxon>Achlyaceae</taxon>
        <taxon>Thraustotheca</taxon>
    </lineage>
</organism>
<evidence type="ECO:0000256" key="3">
    <source>
        <dbReference type="ARBA" id="ARBA00023015"/>
    </source>
</evidence>
<accession>A0A1W0AB60</accession>
<dbReference type="Gene3D" id="1.10.10.60">
    <property type="entry name" value="Homeodomain-like"/>
    <property type="match status" value="5"/>
</dbReference>
<keyword evidence="3" id="KW-0805">Transcription regulation</keyword>
<feature type="domain" description="Myb-like" evidence="8">
    <location>
        <begin position="475"/>
        <end position="525"/>
    </location>
</feature>
<evidence type="ECO:0000259" key="10">
    <source>
        <dbReference type="PROSITE" id="PS51294"/>
    </source>
</evidence>
<protein>
    <submittedName>
        <fullName evidence="11">Myb-like DNA-binding protein</fullName>
    </submittedName>
</protein>
<dbReference type="Pfam" id="PF00249">
    <property type="entry name" value="Myb_DNA-binding"/>
    <property type="match status" value="1"/>
</dbReference>
<dbReference type="InterPro" id="IPR017884">
    <property type="entry name" value="SANT_dom"/>
</dbReference>
<keyword evidence="5" id="KW-0804">Transcription</keyword>
<dbReference type="InterPro" id="IPR009057">
    <property type="entry name" value="Homeodomain-like_sf"/>
</dbReference>
<dbReference type="FunFam" id="1.10.10.60:FF:000010">
    <property type="entry name" value="Transcriptional activator Myb isoform A"/>
    <property type="match status" value="1"/>
</dbReference>
<evidence type="ECO:0000256" key="5">
    <source>
        <dbReference type="ARBA" id="ARBA00023163"/>
    </source>
</evidence>
<dbReference type="Proteomes" id="UP000243217">
    <property type="component" value="Unassembled WGS sequence"/>
</dbReference>
<evidence type="ECO:0000313" key="12">
    <source>
        <dbReference type="Proteomes" id="UP000243217"/>
    </source>
</evidence>
<dbReference type="GO" id="GO:0019185">
    <property type="term" value="C:snRNA-activating protein complex"/>
    <property type="evidence" value="ECO:0007669"/>
    <property type="project" value="TreeGrafter"/>
</dbReference>
<keyword evidence="4 11" id="KW-0238">DNA-binding</keyword>
<dbReference type="InterPro" id="IPR051575">
    <property type="entry name" value="Myb-like_DNA-bd"/>
</dbReference>
<feature type="domain" description="SANT" evidence="9">
    <location>
        <begin position="30"/>
        <end position="72"/>
    </location>
</feature>
<feature type="region of interest" description="Disordered" evidence="7">
    <location>
        <begin position="539"/>
        <end position="573"/>
    </location>
</feature>
<comment type="subcellular location">
    <subcellularLocation>
        <location evidence="1">Nucleus</location>
    </subcellularLocation>
</comment>
<proteinExistence type="predicted"/>
<dbReference type="CDD" id="cd00167">
    <property type="entry name" value="SANT"/>
    <property type="match status" value="5"/>
</dbReference>
<dbReference type="STRING" id="74557.A0A1W0AB60"/>
<sequence>MSTGKREREEDVASGDLRGEQRSRTNSDTPLTSRWTPEQDEQLRQGIEIYGTKNWKAIASMVPERNHAQCLQRWNKVLKPGLVKGHWSFDEDEALIKLVQGEVSVVWSDISKNIPGRTAKQCRERWKNHLDPSINKNPYKTEEDLILLNAFEELGNRWTQIAELLPGRTEDSVKARYKVLNPNHEKNKPKPGRPPLIAPPIVPTPPPSVIKVAVETPDAVTDTSVSGDQVEGDEEALLLSQRASSLLESFKTHDSLLSFTSMKAQDWEMFEDLMLSDEFASAVNSRGSTEMSTLFNSFKDKSMTDQEFKRLLCDVENPEAIMDFIQETYDAAGEGTEWDEPLCACGCGRTQSNHSPESLEHLMPQPIYPSQPDIESTGPSSRPVIQAQTLDESVQDMDDVEDMMTTIHTNCSIVLEQLLILKSSFNMVGAWTPHEDELLRRRVEKASNESWSKIAEAVPGRSSKQCRDRWRNHLDPSLIKTAFSTEEEIALENAYEELGNRWTEIAKRLPGRSEHDIKLRWKTMHPHRQDKSKARSFGFGFGSLKLHSNNNNDAKATPPPPRTQPAPQQIYPPPPVDRRRSFENVMNNDVMNSNQYDAQYTSPNSSRPRIFSNVMGDDMSSMLDEIHSNAMKRPYLEDHRRMQQEWEYQDSMSNHNSLTGSVQLSESFLANLRNVDNIQVADETQLVDSLFASFGPNDEEAIRRTFNLSVQEFDELLENKSEIKKSLSRLSLRSSMLSNPSFIANDDDINHLINSCAPHDNQQFH</sequence>
<dbReference type="InterPro" id="IPR001005">
    <property type="entry name" value="SANT/Myb"/>
</dbReference>
<dbReference type="GO" id="GO:0000978">
    <property type="term" value="F:RNA polymerase II cis-regulatory region sequence-specific DNA binding"/>
    <property type="evidence" value="ECO:0007669"/>
    <property type="project" value="TreeGrafter"/>
</dbReference>
<dbReference type="EMBL" id="JNBS01000230">
    <property type="protein sequence ID" value="OQS07543.1"/>
    <property type="molecule type" value="Genomic_DNA"/>
</dbReference>
<reference evidence="11 12" key="1">
    <citation type="journal article" date="2014" name="Genome Biol. Evol.">
        <title>The secreted proteins of Achlya hypogyna and Thraustotheca clavata identify the ancestral oomycete secretome and reveal gene acquisitions by horizontal gene transfer.</title>
        <authorList>
            <person name="Misner I."/>
            <person name="Blouin N."/>
            <person name="Leonard G."/>
            <person name="Richards T.A."/>
            <person name="Lane C.E."/>
        </authorList>
    </citation>
    <scope>NUCLEOTIDE SEQUENCE [LARGE SCALE GENOMIC DNA]</scope>
    <source>
        <strain evidence="11 12">ATCC 34112</strain>
    </source>
</reference>
<feature type="domain" description="HTH myb-type" evidence="10">
    <location>
        <begin position="79"/>
        <end position="134"/>
    </location>
</feature>
<feature type="domain" description="HTH myb-type" evidence="10">
    <location>
        <begin position="480"/>
        <end position="529"/>
    </location>
</feature>
<feature type="compositionally biased region" description="Polar residues" evidence="7">
    <location>
        <begin position="26"/>
        <end position="36"/>
    </location>
</feature>
<dbReference type="PROSITE" id="PS51294">
    <property type="entry name" value="HTH_MYB"/>
    <property type="match status" value="5"/>
</dbReference>
<gene>
    <name evidence="11" type="ORF">THRCLA_00444</name>
</gene>
<feature type="compositionally biased region" description="Basic and acidic residues" evidence="7">
    <location>
        <begin position="1"/>
        <end position="25"/>
    </location>
</feature>
<evidence type="ECO:0000313" key="11">
    <source>
        <dbReference type="EMBL" id="OQS07543.1"/>
    </source>
</evidence>
<keyword evidence="12" id="KW-1185">Reference proteome</keyword>
<evidence type="ECO:0000256" key="6">
    <source>
        <dbReference type="ARBA" id="ARBA00023242"/>
    </source>
</evidence>